<dbReference type="EMBL" id="VBQZ03000027">
    <property type="protein sequence ID" value="MXQ85604.1"/>
    <property type="molecule type" value="Genomic_DNA"/>
</dbReference>
<dbReference type="Proteomes" id="UP000322234">
    <property type="component" value="Unassembled WGS sequence"/>
</dbReference>
<gene>
    <name evidence="2" type="ORF">E5288_WYG001274</name>
</gene>
<evidence type="ECO:0000313" key="3">
    <source>
        <dbReference type="Proteomes" id="UP000322234"/>
    </source>
</evidence>
<organism evidence="2 3">
    <name type="scientific">Bos mutus</name>
    <name type="common">wild yak</name>
    <dbReference type="NCBI Taxonomy" id="72004"/>
    <lineage>
        <taxon>Eukaryota</taxon>
        <taxon>Metazoa</taxon>
        <taxon>Chordata</taxon>
        <taxon>Craniata</taxon>
        <taxon>Vertebrata</taxon>
        <taxon>Euteleostomi</taxon>
        <taxon>Mammalia</taxon>
        <taxon>Eutheria</taxon>
        <taxon>Laurasiatheria</taxon>
        <taxon>Artiodactyla</taxon>
        <taxon>Ruminantia</taxon>
        <taxon>Pecora</taxon>
        <taxon>Bovidae</taxon>
        <taxon>Bovinae</taxon>
        <taxon>Bos</taxon>
    </lineage>
</organism>
<name>A0A6B0RCC8_9CETA</name>
<keyword evidence="1" id="KW-1133">Transmembrane helix</keyword>
<feature type="transmembrane region" description="Helical" evidence="1">
    <location>
        <begin position="6"/>
        <end position="28"/>
    </location>
</feature>
<keyword evidence="1" id="KW-0472">Membrane</keyword>
<evidence type="ECO:0000313" key="2">
    <source>
        <dbReference type="EMBL" id="MXQ85604.1"/>
    </source>
</evidence>
<sequence length="136" mass="15541">MQIRSAAYRIIFTSTISLIKYLPLSFLYTHYSKLTSKSFFTLTWYKLRNQVCPNVNNDCLYTKAVAFPNSTTPGRHQQPRLRTWWKYRPSQRSQCNASHSSMSSSKAPAIAEAQANKMRELATHLALAVEGGKYEA</sequence>
<proteinExistence type="predicted"/>
<dbReference type="AlphaFoldDB" id="A0A6B0RCC8"/>
<evidence type="ECO:0000256" key="1">
    <source>
        <dbReference type="SAM" id="Phobius"/>
    </source>
</evidence>
<protein>
    <submittedName>
        <fullName evidence="2">Uncharacterized protein</fullName>
    </submittedName>
</protein>
<keyword evidence="1" id="KW-0812">Transmembrane</keyword>
<keyword evidence="3" id="KW-1185">Reference proteome</keyword>
<accession>A0A6B0RCC8</accession>
<reference evidence="2" key="1">
    <citation type="submission" date="2019-10" db="EMBL/GenBank/DDBJ databases">
        <title>The sequence and de novo assembly of the wild yak genome.</title>
        <authorList>
            <person name="Liu Y."/>
        </authorList>
    </citation>
    <scope>NUCLEOTIDE SEQUENCE [LARGE SCALE GENOMIC DNA]</scope>
    <source>
        <strain evidence="2">WY2019</strain>
    </source>
</reference>
<comment type="caution">
    <text evidence="2">The sequence shown here is derived from an EMBL/GenBank/DDBJ whole genome shotgun (WGS) entry which is preliminary data.</text>
</comment>